<comment type="cofactor">
    <cofactor evidence="1">
        <name>Fe cation</name>
        <dbReference type="ChEBI" id="CHEBI:24875"/>
    </cofactor>
</comment>
<dbReference type="CDD" id="cd07250">
    <property type="entry name" value="HPPD_C_like"/>
    <property type="match status" value="1"/>
</dbReference>
<evidence type="ECO:0000256" key="3">
    <source>
        <dbReference type="ARBA" id="ARBA00005877"/>
    </source>
</evidence>
<dbReference type="GO" id="GO:0003868">
    <property type="term" value="F:4-hydroxyphenylpyruvate dioxygenase activity"/>
    <property type="evidence" value="ECO:0007669"/>
    <property type="project" value="UniProtKB-EC"/>
</dbReference>
<organism evidence="12">
    <name type="scientific">Florenciella parvula</name>
    <dbReference type="NCBI Taxonomy" id="236787"/>
    <lineage>
        <taxon>Eukaryota</taxon>
        <taxon>Sar</taxon>
        <taxon>Stramenopiles</taxon>
        <taxon>Ochrophyta</taxon>
        <taxon>Dictyochophyceae</taxon>
        <taxon>Florenciellales</taxon>
        <taxon>Florenciella</taxon>
    </lineage>
</organism>
<dbReference type="AlphaFoldDB" id="A0A6T7BA56"/>
<feature type="domain" description="VOC" evidence="10">
    <location>
        <begin position="63"/>
        <end position="223"/>
    </location>
</feature>
<evidence type="ECO:0000256" key="2">
    <source>
        <dbReference type="ARBA" id="ARBA00005162"/>
    </source>
</evidence>
<dbReference type="PROSITE" id="PS51819">
    <property type="entry name" value="VOC"/>
    <property type="match status" value="1"/>
</dbReference>
<comment type="similarity">
    <text evidence="3">Belongs to the 4HPPD family.</text>
</comment>
<dbReference type="GO" id="GO:0006559">
    <property type="term" value="P:L-phenylalanine catabolic process"/>
    <property type="evidence" value="ECO:0007669"/>
    <property type="project" value="UniProtKB-KW"/>
</dbReference>
<name>A0A6T7BA56_9STRA</name>
<evidence type="ECO:0000313" key="12">
    <source>
        <dbReference type="EMBL" id="CAD9382961.1"/>
    </source>
</evidence>
<dbReference type="EMBL" id="HBGT01001843">
    <property type="protein sequence ID" value="CAD9382961.1"/>
    <property type="molecule type" value="Transcribed_RNA"/>
</dbReference>
<dbReference type="GO" id="GO:0046872">
    <property type="term" value="F:metal ion binding"/>
    <property type="evidence" value="ECO:0007669"/>
    <property type="project" value="UniProtKB-KW"/>
</dbReference>
<evidence type="ECO:0000256" key="6">
    <source>
        <dbReference type="ARBA" id="ARBA00022737"/>
    </source>
</evidence>
<dbReference type="Gene3D" id="3.10.180.10">
    <property type="entry name" value="2,3-Dihydroxybiphenyl 1,2-Dioxygenase, domain 1"/>
    <property type="match status" value="2"/>
</dbReference>
<gene>
    <name evidence="11" type="ORF">FPAR1323_LOCUS1011</name>
    <name evidence="12" type="ORF">FPAR1323_LOCUS1012</name>
</gene>
<evidence type="ECO:0000256" key="1">
    <source>
        <dbReference type="ARBA" id="ARBA00001962"/>
    </source>
</evidence>
<evidence type="ECO:0000313" key="11">
    <source>
        <dbReference type="EMBL" id="CAD9382958.1"/>
    </source>
</evidence>
<keyword evidence="8" id="KW-0408">Iron</keyword>
<dbReference type="EC" id="1.13.11.27" evidence="4"/>
<keyword evidence="5" id="KW-0479">Metal-binding</keyword>
<evidence type="ECO:0000256" key="4">
    <source>
        <dbReference type="ARBA" id="ARBA00013222"/>
    </source>
</evidence>
<dbReference type="EMBL" id="HBGT01001842">
    <property type="protein sequence ID" value="CAD9382958.1"/>
    <property type="molecule type" value="Transcribed_RNA"/>
</dbReference>
<keyword evidence="6" id="KW-0677">Repeat</keyword>
<dbReference type="PANTHER" id="PTHR11959:SF1">
    <property type="entry name" value="4-HYDROXYPHENYLPYRUVATE DIOXYGENASE"/>
    <property type="match status" value="1"/>
</dbReference>
<keyword evidence="9" id="KW-0585">Phenylalanine catabolism</keyword>
<sequence length="277" mass="30183">MAATDDVGGDAGDSGESVWVAEVQLYGDVVLRFVSTGGYDGAFLPGFEAEDGVRTDETFGLKRLDHLVGNVWELLPRANYVAQSTGLHQFAEFTAEDVGTVDSGLNSLVLASNDGNVLLPMNEPTYGTRRKSQIQTYLEQNEGEGVQHMALLTDDIFTTIRSIRSMTRFGGFQLMGRPSDAYYRELPGRLGDALTPDEYAQVEELGLLADLDDAGVLLQVFTRPVGDRPTLFLEIIQRIGCIDEKGAQEAGCGGFGKGNFRELFKSVEDFEASLKMS</sequence>
<accession>A0A6T7BA56</accession>
<dbReference type="GO" id="GO:0006572">
    <property type="term" value="P:L-tyrosine catabolic process"/>
    <property type="evidence" value="ECO:0007669"/>
    <property type="project" value="UniProtKB-KW"/>
</dbReference>
<dbReference type="InterPro" id="IPR005956">
    <property type="entry name" value="4OHPhenylPyrv_dOase"/>
</dbReference>
<evidence type="ECO:0000256" key="5">
    <source>
        <dbReference type="ARBA" id="ARBA00022723"/>
    </source>
</evidence>
<dbReference type="PANTHER" id="PTHR11959">
    <property type="entry name" value="4-HYDROXYPHENYLPYRUVATE DIOXYGENASE"/>
    <property type="match status" value="1"/>
</dbReference>
<reference evidence="12" key="1">
    <citation type="submission" date="2021-01" db="EMBL/GenBank/DDBJ databases">
        <authorList>
            <person name="Corre E."/>
            <person name="Pelletier E."/>
            <person name="Niang G."/>
            <person name="Scheremetjew M."/>
            <person name="Finn R."/>
            <person name="Kale V."/>
            <person name="Holt S."/>
            <person name="Cochrane G."/>
            <person name="Meng A."/>
            <person name="Brown T."/>
            <person name="Cohen L."/>
        </authorList>
    </citation>
    <scope>NUCLEOTIDE SEQUENCE</scope>
    <source>
        <strain evidence="12">RCC1693</strain>
    </source>
</reference>
<dbReference type="InterPro" id="IPR037523">
    <property type="entry name" value="VOC_core"/>
</dbReference>
<protein>
    <recommendedName>
        <fullName evidence="4">4-hydroxyphenylpyruvate dioxygenase</fullName>
        <ecNumber evidence="4">1.13.11.27</ecNumber>
    </recommendedName>
</protein>
<proteinExistence type="inferred from homology"/>
<dbReference type="InterPro" id="IPR041735">
    <property type="entry name" value="4OHPhenylPyrv_dOase_C"/>
</dbReference>
<dbReference type="SUPFAM" id="SSF54593">
    <property type="entry name" value="Glyoxalase/Bleomycin resistance protein/Dihydroxybiphenyl dioxygenase"/>
    <property type="match status" value="1"/>
</dbReference>
<evidence type="ECO:0000256" key="7">
    <source>
        <dbReference type="ARBA" id="ARBA00022878"/>
    </source>
</evidence>
<comment type="pathway">
    <text evidence="2">Amino-acid degradation; L-phenylalanine degradation; acetoacetate and fumarate from L-phenylalanine: step 3/6.</text>
</comment>
<dbReference type="FunFam" id="3.10.180.10:FF:000013">
    <property type="entry name" value="4-hydroxyphenylpyruvate dioxygenase"/>
    <property type="match status" value="1"/>
</dbReference>
<keyword evidence="7" id="KW-0828">Tyrosine catabolism</keyword>
<evidence type="ECO:0000256" key="9">
    <source>
        <dbReference type="ARBA" id="ARBA00023232"/>
    </source>
</evidence>
<evidence type="ECO:0000256" key="8">
    <source>
        <dbReference type="ARBA" id="ARBA00023004"/>
    </source>
</evidence>
<dbReference type="InterPro" id="IPR029068">
    <property type="entry name" value="Glyas_Bleomycin-R_OHBP_Dase"/>
</dbReference>
<evidence type="ECO:0000259" key="10">
    <source>
        <dbReference type="PROSITE" id="PS51819"/>
    </source>
</evidence>